<reference evidence="12" key="1">
    <citation type="submission" date="2019-08" db="EMBL/GenBank/DDBJ databases">
        <authorList>
            <person name="Kucharzyk K."/>
            <person name="Murdoch R.W."/>
            <person name="Higgins S."/>
            <person name="Loffler F."/>
        </authorList>
    </citation>
    <scope>NUCLEOTIDE SEQUENCE</scope>
</reference>
<keyword evidence="7" id="KW-0238">DNA-binding</keyword>
<evidence type="ECO:0000256" key="1">
    <source>
        <dbReference type="ARBA" id="ARBA00000185"/>
    </source>
</evidence>
<gene>
    <name evidence="12" type="primary">parE_8</name>
    <name evidence="12" type="ORF">SDC9_110788</name>
</gene>
<dbReference type="PANTHER" id="PTHR45866">
    <property type="entry name" value="DNA GYRASE/TOPOISOMERASE SUBUNIT B"/>
    <property type="match status" value="1"/>
</dbReference>
<dbReference type="PRINTS" id="PR00418">
    <property type="entry name" value="TPI2FAMILY"/>
</dbReference>
<keyword evidence="2" id="KW-0479">Metal-binding</keyword>
<protein>
    <submittedName>
        <fullName evidence="12">DNA topoisomerase 4 subunit B</fullName>
    </submittedName>
</protein>
<dbReference type="InterPro" id="IPR013760">
    <property type="entry name" value="Topo_IIA-like_dom_sf"/>
</dbReference>
<dbReference type="InterPro" id="IPR006171">
    <property type="entry name" value="TOPRIM_dom"/>
</dbReference>
<dbReference type="SUPFAM" id="SSF56719">
    <property type="entry name" value="Type II DNA topoisomerase"/>
    <property type="match status" value="1"/>
</dbReference>
<feature type="domain" description="Toprim" evidence="11">
    <location>
        <begin position="52"/>
        <end position="162"/>
    </location>
</feature>
<proteinExistence type="predicted"/>
<keyword evidence="8 12" id="KW-0413">Isomerase</keyword>
<dbReference type="Pfam" id="PF01751">
    <property type="entry name" value="Toprim"/>
    <property type="match status" value="1"/>
</dbReference>
<evidence type="ECO:0000256" key="9">
    <source>
        <dbReference type="SAM" id="MobiDB-lite"/>
    </source>
</evidence>
<evidence type="ECO:0000259" key="11">
    <source>
        <dbReference type="PROSITE" id="PS50880"/>
    </source>
</evidence>
<sequence>MARNEQVRRQIQAVKKQAREASQKSSLRIPKLKECKFHRGDKGRRNEPVPETMIFLTEGDSAAGTLEKCRNVDTQAIFALKGKPMNCFGEQFEKVYRNDELLFIMQALNIENDLDNLRYDKIVIATDADVDGMHIRNLLITYFLSYFEALVLSGHLFVLETPLYRVRIKRDKPIYCYSDAERDRAVAELGKNAEITRFKGLGEISPDDFGEFIGEEMRLLPVTLEHSRDIGDILEFYMGNNTPDRRDYIMSNLEVKDYE</sequence>
<dbReference type="Pfam" id="PF00986">
    <property type="entry name" value="DNA_gyraseB_C"/>
    <property type="match status" value="1"/>
</dbReference>
<dbReference type="PROSITE" id="PS00177">
    <property type="entry name" value="TOPOISOMERASE_II"/>
    <property type="match status" value="1"/>
</dbReference>
<evidence type="ECO:0000256" key="8">
    <source>
        <dbReference type="ARBA" id="ARBA00023235"/>
    </source>
</evidence>
<dbReference type="PANTHER" id="PTHR45866:SF2">
    <property type="entry name" value="DNA TOPOISOMERASE (ATP-HYDROLYZING)"/>
    <property type="match status" value="1"/>
</dbReference>
<feature type="region of interest" description="Disordered" evidence="9">
    <location>
        <begin position="1"/>
        <end position="26"/>
    </location>
</feature>
<keyword evidence="10" id="KW-0472">Membrane</keyword>
<keyword evidence="6" id="KW-0799">Topoisomerase</keyword>
<dbReference type="SMART" id="SM00433">
    <property type="entry name" value="TOP2c"/>
    <property type="match status" value="1"/>
</dbReference>
<dbReference type="GO" id="GO:0003918">
    <property type="term" value="F:DNA topoisomerase type II (double strand cut, ATP-hydrolyzing) activity"/>
    <property type="evidence" value="ECO:0007669"/>
    <property type="project" value="UniProtKB-EC"/>
</dbReference>
<dbReference type="GO" id="GO:0046872">
    <property type="term" value="F:metal ion binding"/>
    <property type="evidence" value="ECO:0007669"/>
    <property type="project" value="UniProtKB-KW"/>
</dbReference>
<dbReference type="EMBL" id="VSSQ01019668">
    <property type="protein sequence ID" value="MPM63904.1"/>
    <property type="molecule type" value="Genomic_DNA"/>
</dbReference>
<comment type="caution">
    <text evidence="12">The sequence shown here is derived from an EMBL/GenBank/DDBJ whole genome shotgun (WGS) entry which is preliminary data.</text>
</comment>
<dbReference type="InterPro" id="IPR002288">
    <property type="entry name" value="DNA_gyrase_B_C"/>
</dbReference>
<keyword evidence="5" id="KW-0460">Magnesium</keyword>
<dbReference type="InterPro" id="IPR001241">
    <property type="entry name" value="Topo_IIA"/>
</dbReference>
<keyword evidence="3" id="KW-0547">Nucleotide-binding</keyword>
<organism evidence="12">
    <name type="scientific">bioreactor metagenome</name>
    <dbReference type="NCBI Taxonomy" id="1076179"/>
    <lineage>
        <taxon>unclassified sequences</taxon>
        <taxon>metagenomes</taxon>
        <taxon>ecological metagenomes</taxon>
    </lineage>
</organism>
<dbReference type="Gene3D" id="3.40.50.670">
    <property type="match status" value="1"/>
</dbReference>
<evidence type="ECO:0000256" key="2">
    <source>
        <dbReference type="ARBA" id="ARBA00022723"/>
    </source>
</evidence>
<keyword evidence="10" id="KW-0812">Transmembrane</keyword>
<dbReference type="FunFam" id="3.40.50.670:FF:000006">
    <property type="entry name" value="DNA topoisomerase (ATP-hydrolyzing)"/>
    <property type="match status" value="1"/>
</dbReference>
<comment type="catalytic activity">
    <reaction evidence="1">
        <text>ATP-dependent breakage, passage and rejoining of double-stranded DNA.</text>
        <dbReference type="EC" id="5.6.2.2"/>
    </reaction>
</comment>
<feature type="transmembrane region" description="Helical" evidence="10">
    <location>
        <begin position="139"/>
        <end position="159"/>
    </location>
</feature>
<dbReference type="GO" id="GO:0005524">
    <property type="term" value="F:ATP binding"/>
    <property type="evidence" value="ECO:0007669"/>
    <property type="project" value="UniProtKB-KW"/>
</dbReference>
<dbReference type="GO" id="GO:0003677">
    <property type="term" value="F:DNA binding"/>
    <property type="evidence" value="ECO:0007669"/>
    <property type="project" value="UniProtKB-KW"/>
</dbReference>
<keyword evidence="4" id="KW-0067">ATP-binding</keyword>
<dbReference type="InterPro" id="IPR013759">
    <property type="entry name" value="Topo_IIA_B_C"/>
</dbReference>
<evidence type="ECO:0000256" key="10">
    <source>
        <dbReference type="SAM" id="Phobius"/>
    </source>
</evidence>
<evidence type="ECO:0000256" key="6">
    <source>
        <dbReference type="ARBA" id="ARBA00023029"/>
    </source>
</evidence>
<accession>A0A645BQ21</accession>
<evidence type="ECO:0000256" key="7">
    <source>
        <dbReference type="ARBA" id="ARBA00023125"/>
    </source>
</evidence>
<dbReference type="InterPro" id="IPR018522">
    <property type="entry name" value="TopoIIA_CS"/>
</dbReference>
<dbReference type="GO" id="GO:0006265">
    <property type="term" value="P:DNA topological change"/>
    <property type="evidence" value="ECO:0007669"/>
    <property type="project" value="InterPro"/>
</dbReference>
<dbReference type="AlphaFoldDB" id="A0A645BQ21"/>
<evidence type="ECO:0000256" key="4">
    <source>
        <dbReference type="ARBA" id="ARBA00022840"/>
    </source>
</evidence>
<name>A0A645BQ21_9ZZZZ</name>
<dbReference type="PROSITE" id="PS50880">
    <property type="entry name" value="TOPRIM"/>
    <property type="match status" value="1"/>
</dbReference>
<dbReference type="CDD" id="cd01030">
    <property type="entry name" value="TOPRIM_TopoIIA_like"/>
    <property type="match status" value="1"/>
</dbReference>
<keyword evidence="10" id="KW-1133">Transmembrane helix</keyword>
<evidence type="ECO:0000256" key="5">
    <source>
        <dbReference type="ARBA" id="ARBA00022842"/>
    </source>
</evidence>
<evidence type="ECO:0000256" key="3">
    <source>
        <dbReference type="ARBA" id="ARBA00022741"/>
    </source>
</evidence>
<evidence type="ECO:0000313" key="12">
    <source>
        <dbReference type="EMBL" id="MPM63904.1"/>
    </source>
</evidence>